<feature type="chain" id="PRO_5020508567" description="Bacterial Ig domain-containing protein" evidence="2">
    <location>
        <begin position="29"/>
        <end position="379"/>
    </location>
</feature>
<evidence type="ECO:0000313" key="3">
    <source>
        <dbReference type="EMBL" id="QBP17686.1"/>
    </source>
</evidence>
<dbReference type="EMBL" id="CP034726">
    <property type="protein sequence ID" value="QBP17686.1"/>
    <property type="molecule type" value="Genomic_DNA"/>
</dbReference>
<accession>A0A4P6ZJ59</accession>
<feature type="region of interest" description="Disordered" evidence="1">
    <location>
        <begin position="263"/>
        <end position="282"/>
    </location>
</feature>
<keyword evidence="2" id="KW-0732">Signal</keyword>
<dbReference type="Proteomes" id="UP000294321">
    <property type="component" value="Chromosome"/>
</dbReference>
<feature type="compositionally biased region" description="Basic residues" evidence="1">
    <location>
        <begin position="263"/>
        <end position="281"/>
    </location>
</feature>
<dbReference type="OrthoDB" id="2287221at2"/>
<gene>
    <name evidence="3" type="ORF">ELX58_00470</name>
</gene>
<organism evidence="3 4">
    <name type="scientific">Acetilactobacillus jinshanensis</name>
    <dbReference type="NCBI Taxonomy" id="1720083"/>
    <lineage>
        <taxon>Bacteria</taxon>
        <taxon>Bacillati</taxon>
        <taxon>Bacillota</taxon>
        <taxon>Bacilli</taxon>
        <taxon>Lactobacillales</taxon>
        <taxon>Lactobacillaceae</taxon>
        <taxon>Acetilactobacillus</taxon>
    </lineage>
</organism>
<name>A0A4P6ZJ59_9LACO</name>
<proteinExistence type="predicted"/>
<dbReference type="RefSeq" id="WP_133441231.1">
    <property type="nucleotide sequence ID" value="NZ_CP034726.1"/>
</dbReference>
<evidence type="ECO:0000256" key="2">
    <source>
        <dbReference type="SAM" id="SignalP"/>
    </source>
</evidence>
<reference evidence="4" key="1">
    <citation type="submission" date="2018-12" db="EMBL/GenBank/DDBJ databases">
        <title>A new species of lactobacillus.</title>
        <authorList>
            <person name="Jian Y."/>
            <person name="Xin L."/>
            <person name="Hong Z.J."/>
            <person name="Ming L.Z."/>
            <person name="Hong X.Z."/>
        </authorList>
    </citation>
    <scope>NUCLEOTIDE SEQUENCE [LARGE SCALE GENOMIC DNA]</scope>
    <source>
        <strain evidence="4">HSLZ-75</strain>
    </source>
</reference>
<protein>
    <recommendedName>
        <fullName evidence="5">Bacterial Ig domain-containing protein</fullName>
    </recommendedName>
</protein>
<feature type="signal peptide" evidence="2">
    <location>
        <begin position="1"/>
        <end position="28"/>
    </location>
</feature>
<evidence type="ECO:0008006" key="5">
    <source>
        <dbReference type="Google" id="ProtNLM"/>
    </source>
</evidence>
<sequence>MSKKYMYLFGAALLALTGIGATAQSAQAKTAHHYRTNVTRNVNANSYFVNAPQSIGSNARVIKGTASKGFRVTLQNGKKVLASTYANKKTGRYTLRIPKGLKADMHLTVTAQKGYWHPYRVIFVKTPANQKAAVQANKKVNKKVAKKTVKKPVKKSVKKTVKKTPKVTTKSSVNATVAQLKNQMNDLKIRNAKERVLYNRDEADLAKIEADTSSKVAAKRANLKAIIANAEQALAELDDETGNVKTTNKNAKQRIRKSAKKVNKKANKVNRNRKTTRKSNKANKVTVKTPNGNWQSYNQRWNLSQKRGLNEQAYKNGRYGKKYISNAPYKVNSVKNNVWTISYQNRNKNQSMTLQFLTNNNFKLTSQNGHKTNVSFVRY</sequence>
<dbReference type="KEGG" id="lji:ELX58_00470"/>
<keyword evidence="4" id="KW-1185">Reference proteome</keyword>
<evidence type="ECO:0000313" key="4">
    <source>
        <dbReference type="Proteomes" id="UP000294321"/>
    </source>
</evidence>
<dbReference type="AlphaFoldDB" id="A0A4P6ZJ59"/>
<evidence type="ECO:0000256" key="1">
    <source>
        <dbReference type="SAM" id="MobiDB-lite"/>
    </source>
</evidence>